<evidence type="ECO:0000313" key="1">
    <source>
        <dbReference type="Ensembl" id="ENSSSCP00000078644.1"/>
    </source>
</evidence>
<dbReference type="GeneTree" id="ENSGT00530000063734"/>
<accession>A0A8W4FH47</accession>
<proteinExistence type="predicted"/>
<protein>
    <submittedName>
        <fullName evidence="1">Cytohesin 1 interacting protein</fullName>
    </submittedName>
</protein>
<dbReference type="Proteomes" id="UP000008227">
    <property type="component" value="Chromosome 15"/>
</dbReference>
<reference evidence="1" key="1">
    <citation type="journal article" date="2020" name="Gigascience">
        <title>An improved pig reference genome sequence to enable pig genetics and genomics research.</title>
        <authorList>
            <person name="Warr A."/>
            <person name="Affara N."/>
            <person name="Aken B."/>
            <person name="Beiki H."/>
            <person name="Bickhart D.M."/>
            <person name="Billis K."/>
            <person name="Chow W."/>
            <person name="Eory L."/>
            <person name="Finlayson H.A."/>
            <person name="Flicek P."/>
            <person name="Giron C.G."/>
            <person name="Griffin D.K."/>
            <person name="Hall R."/>
            <person name="Hannum G."/>
            <person name="Hourlier T."/>
            <person name="Howe K."/>
            <person name="Hume D.A."/>
            <person name="Izuogu O."/>
            <person name="Kim K."/>
            <person name="Koren S."/>
            <person name="Liu H."/>
            <person name="Manchanda N."/>
            <person name="Martin F.J."/>
            <person name="Nonneman D.J."/>
            <person name="O'Connor R.E."/>
            <person name="Phillippy A.M."/>
            <person name="Rohrer G.A."/>
            <person name="Rosen B.D."/>
            <person name="Rund L.A."/>
            <person name="Sargent C.A."/>
            <person name="Schook L.B."/>
            <person name="Schroeder S.G."/>
            <person name="Schwartz A.S."/>
            <person name="Skinner B.M."/>
            <person name="Talbot R."/>
            <person name="Tseng E."/>
            <person name="Tuggle C.K."/>
            <person name="Watson M."/>
            <person name="Smith T.P.L."/>
            <person name="Archibald A.L."/>
        </authorList>
    </citation>
    <scope>NUCLEOTIDE SEQUENCE [LARGE SCALE GENOMIC DNA]</scope>
    <source>
        <strain evidence="1">Duroc</strain>
    </source>
</reference>
<name>A0A8W4FH47_PIG</name>
<dbReference type="AlphaFoldDB" id="A0A8W4FH47"/>
<keyword evidence="2" id="KW-1185">Reference proteome</keyword>
<reference evidence="1" key="2">
    <citation type="submission" date="2025-08" db="UniProtKB">
        <authorList>
            <consortium name="Ensembl"/>
        </authorList>
    </citation>
    <scope>IDENTIFICATION</scope>
</reference>
<dbReference type="Ensembl" id="ENSSSCT00000104120.1">
    <property type="protein sequence ID" value="ENSSSCP00000078644.1"/>
    <property type="gene ID" value="ENSSSCG00000029753.4"/>
</dbReference>
<evidence type="ECO:0000313" key="2">
    <source>
        <dbReference type="Proteomes" id="UP000008227"/>
    </source>
</evidence>
<sequence length="64" mass="7079">MSLQRLLQQSSNGNFVEYCAGQACSSYSTLTTGSFPMDDNRRLQMLADTVATLPRGRKQSDLFA</sequence>
<reference evidence="1" key="3">
    <citation type="submission" date="2025-09" db="UniProtKB">
        <authorList>
            <consortium name="Ensembl"/>
        </authorList>
    </citation>
    <scope>IDENTIFICATION</scope>
</reference>
<organism evidence="1 2">
    <name type="scientific">Sus scrofa</name>
    <name type="common">Pig</name>
    <dbReference type="NCBI Taxonomy" id="9823"/>
    <lineage>
        <taxon>Eukaryota</taxon>
        <taxon>Metazoa</taxon>
        <taxon>Chordata</taxon>
        <taxon>Craniata</taxon>
        <taxon>Vertebrata</taxon>
        <taxon>Euteleostomi</taxon>
        <taxon>Mammalia</taxon>
        <taxon>Eutheria</taxon>
        <taxon>Laurasiatheria</taxon>
        <taxon>Artiodactyla</taxon>
        <taxon>Suina</taxon>
        <taxon>Suidae</taxon>
        <taxon>Sus</taxon>
    </lineage>
</organism>
<gene>
    <name evidence="1" type="primary">CYTIP</name>
</gene>